<feature type="compositionally biased region" description="Polar residues" evidence="1">
    <location>
        <begin position="90"/>
        <end position="104"/>
    </location>
</feature>
<proteinExistence type="predicted"/>
<evidence type="ECO:0000313" key="3">
    <source>
        <dbReference type="Proteomes" id="UP001292079"/>
    </source>
</evidence>
<comment type="caution">
    <text evidence="2">The sequence shown here is derived from an EMBL/GenBank/DDBJ whole genome shotgun (WGS) entry which is preliminary data.</text>
</comment>
<feature type="compositionally biased region" description="Polar residues" evidence="1">
    <location>
        <begin position="64"/>
        <end position="77"/>
    </location>
</feature>
<reference evidence="2" key="1">
    <citation type="submission" date="2022-04" db="EMBL/GenBank/DDBJ databases">
        <authorList>
            <person name="Xu L."/>
            <person name="Lv Z."/>
        </authorList>
    </citation>
    <scope>NUCLEOTIDE SEQUENCE</scope>
    <source>
        <strain evidence="2">LV_2022a</strain>
    </source>
</reference>
<dbReference type="EMBL" id="JALJAT010000001">
    <property type="protein sequence ID" value="KAK4475461.1"/>
    <property type="molecule type" value="Genomic_DNA"/>
</dbReference>
<name>A0AAE1ZJN3_SCHME</name>
<protein>
    <submittedName>
        <fullName evidence="2">Uncharacterized protein</fullName>
    </submittedName>
</protein>
<organism evidence="2 3">
    <name type="scientific">Schistosoma mekongi</name>
    <name type="common">Parasitic worm</name>
    <dbReference type="NCBI Taxonomy" id="38744"/>
    <lineage>
        <taxon>Eukaryota</taxon>
        <taxon>Metazoa</taxon>
        <taxon>Spiralia</taxon>
        <taxon>Lophotrochozoa</taxon>
        <taxon>Platyhelminthes</taxon>
        <taxon>Trematoda</taxon>
        <taxon>Digenea</taxon>
        <taxon>Strigeidida</taxon>
        <taxon>Schistosomatoidea</taxon>
        <taxon>Schistosomatidae</taxon>
        <taxon>Schistosoma</taxon>
    </lineage>
</organism>
<gene>
    <name evidence="2" type="ORF">MN116_002513</name>
</gene>
<evidence type="ECO:0000313" key="2">
    <source>
        <dbReference type="EMBL" id="KAK4475461.1"/>
    </source>
</evidence>
<keyword evidence="3" id="KW-1185">Reference proteome</keyword>
<sequence length="470" mass="52995">MYTTYNMQLLESVGNLRPIQKPKLTTCAKSHSTNKFKTSHQTLPPPSIRLRLDEAIENAKRNRQSNVFPSQNSNISNLPLRKSKKPTAGNYDSDSNLNSSEVSEMSQILHPNLTKPILIPKPNVSLRGEESLENNLRGYGSQWFKQITKEESLAECQKDIHIRCPRGEALDSLHKGQKGTGVSILLDSKQKDTPIDEPHNPIRSLPSNEAYANWQRDRIKEAGSMEQILNQGWSCKTGLSSKLSEMQTLQKSYNHSNDDNDRTDHSGLQMAAILGAKLPFNSHSNNNNLCIAPRSIPQSAAANAAREGVGMAERFGLVQHEQFYAGADDEKIEEARSKATLSLDMQHCGNGPRAKFEGIEYANRNRGILNNSNLHSMKPELIPKQTPRIRPEAQEIYESNEGHMCKLLLTNDKLRQHIPWKPNFYQNTNNIAGKSRGGAAKDCLNPKKIKWCRKIRMTRTASIRRRRQKC</sequence>
<feature type="region of interest" description="Disordered" evidence="1">
    <location>
        <begin position="61"/>
        <end position="104"/>
    </location>
</feature>
<dbReference type="AlphaFoldDB" id="A0AAE1ZJN3"/>
<accession>A0AAE1ZJN3</accession>
<evidence type="ECO:0000256" key="1">
    <source>
        <dbReference type="SAM" id="MobiDB-lite"/>
    </source>
</evidence>
<dbReference type="Proteomes" id="UP001292079">
    <property type="component" value="Unassembled WGS sequence"/>
</dbReference>
<reference evidence="2" key="2">
    <citation type="journal article" date="2023" name="Infect Dis Poverty">
        <title>Chromosome-scale genome of the human blood fluke Schistosoma mekongi and its implications for public health.</title>
        <authorList>
            <person name="Zhou M."/>
            <person name="Xu L."/>
            <person name="Xu D."/>
            <person name="Chen W."/>
            <person name="Khan J."/>
            <person name="Hu Y."/>
            <person name="Huang H."/>
            <person name="Wei H."/>
            <person name="Zhang Y."/>
            <person name="Chusongsang P."/>
            <person name="Tanasarnprasert K."/>
            <person name="Hu X."/>
            <person name="Limpanont Y."/>
            <person name="Lv Z."/>
        </authorList>
    </citation>
    <scope>NUCLEOTIDE SEQUENCE</scope>
    <source>
        <strain evidence="2">LV_2022a</strain>
    </source>
</reference>